<evidence type="ECO:0000256" key="2">
    <source>
        <dbReference type="ARBA" id="ARBA00022448"/>
    </source>
</evidence>
<keyword evidence="7" id="KW-0446">Lipid-binding</keyword>
<evidence type="ECO:0000259" key="12">
    <source>
        <dbReference type="PROSITE" id="PS50004"/>
    </source>
</evidence>
<dbReference type="GO" id="GO:0061817">
    <property type="term" value="P:endoplasmic reticulum-plasma membrane tethering"/>
    <property type="evidence" value="ECO:0007669"/>
    <property type="project" value="InterPro"/>
</dbReference>
<dbReference type="Pfam" id="PF25669">
    <property type="entry name" value="SMP_MUG190-like"/>
    <property type="match status" value="1"/>
</dbReference>
<dbReference type="RefSeq" id="XP_022457388.1">
    <property type="nucleotide sequence ID" value="XM_022603514.1"/>
</dbReference>
<evidence type="ECO:0000256" key="1">
    <source>
        <dbReference type="ARBA" id="ARBA00004370"/>
    </source>
</evidence>
<evidence type="ECO:0000313" key="14">
    <source>
        <dbReference type="EMBL" id="CDK25376.1"/>
    </source>
</evidence>
<dbReference type="GO" id="GO:0120010">
    <property type="term" value="P:intermembrane phospholipid transfer"/>
    <property type="evidence" value="ECO:0007669"/>
    <property type="project" value="EnsemblFungi"/>
</dbReference>
<dbReference type="HOGENOM" id="CLU_001661_1_1_1"/>
<feature type="domain" description="C2" evidence="12">
    <location>
        <begin position="317"/>
        <end position="435"/>
    </location>
</feature>
<keyword evidence="6" id="KW-0445">Lipid transport</keyword>
<reference evidence="14" key="2">
    <citation type="submission" date="2014-02" db="EMBL/GenBank/DDBJ databases">
        <title>Complete DNA sequence of /Kuraishia capsulata/ illustrates novel genomic features among budding yeasts (/Saccharomycotina/).</title>
        <authorList>
            <person name="Morales L."/>
            <person name="Noel B."/>
            <person name="Porcel B."/>
            <person name="Marcet-Houben M."/>
            <person name="Hullo M-F."/>
            <person name="Sacerdot C."/>
            <person name="Tekaia F."/>
            <person name="Leh-Louis V."/>
            <person name="Despons L."/>
            <person name="Khanna V."/>
            <person name="Aury J-M."/>
            <person name="Barbe V."/>
            <person name="Couloux A."/>
            <person name="Labadie K."/>
            <person name="Pelletier E."/>
            <person name="Souciet J-L."/>
            <person name="Boekhout T."/>
            <person name="Gabaldon T."/>
            <person name="Wincker P."/>
            <person name="Dujon B."/>
        </authorList>
    </citation>
    <scope>NUCLEOTIDE SEQUENCE</scope>
    <source>
        <strain evidence="14">CBS 1993</strain>
    </source>
</reference>
<evidence type="ECO:0000256" key="6">
    <source>
        <dbReference type="ARBA" id="ARBA00023055"/>
    </source>
</evidence>
<dbReference type="GO" id="GO:0016020">
    <property type="term" value="C:membrane"/>
    <property type="evidence" value="ECO:0007669"/>
    <property type="project" value="UniProtKB-SubCell"/>
</dbReference>
<dbReference type="InterPro" id="IPR037762">
    <property type="entry name" value="C2C_Tricalbin"/>
</dbReference>
<evidence type="ECO:0000256" key="7">
    <source>
        <dbReference type="ARBA" id="ARBA00023121"/>
    </source>
</evidence>
<keyword evidence="8 11" id="KW-0472">Membrane</keyword>
<dbReference type="InterPro" id="IPR017147">
    <property type="entry name" value="Tricalbin"/>
</dbReference>
<evidence type="ECO:0000256" key="8">
    <source>
        <dbReference type="ARBA" id="ARBA00023136"/>
    </source>
</evidence>
<dbReference type="InterPro" id="IPR031468">
    <property type="entry name" value="SMP_LBD"/>
</dbReference>
<dbReference type="GO" id="GO:0032541">
    <property type="term" value="C:cortical endoplasmic reticulum"/>
    <property type="evidence" value="ECO:0007669"/>
    <property type="project" value="EnsemblFungi"/>
</dbReference>
<dbReference type="EMBL" id="HG793126">
    <property type="protein sequence ID" value="CDK25376.1"/>
    <property type="molecule type" value="Genomic_DNA"/>
</dbReference>
<keyword evidence="3 11" id="KW-0812">Transmembrane</keyword>
<dbReference type="CDD" id="cd21678">
    <property type="entry name" value="SMP_TCB"/>
    <property type="match status" value="1"/>
</dbReference>
<dbReference type="InterPro" id="IPR052455">
    <property type="entry name" value="Tricalbin_domain"/>
</dbReference>
<dbReference type="GO" id="GO:0005543">
    <property type="term" value="F:phospholipid binding"/>
    <property type="evidence" value="ECO:0007669"/>
    <property type="project" value="EnsemblFungi"/>
</dbReference>
<dbReference type="GO" id="GO:0035621">
    <property type="term" value="P:ER to Golgi ceramide transport"/>
    <property type="evidence" value="ECO:0007669"/>
    <property type="project" value="EnsemblFungi"/>
</dbReference>
<dbReference type="InterPro" id="IPR037756">
    <property type="entry name" value="C2D_Tricalbin"/>
</dbReference>
<evidence type="ECO:0000256" key="5">
    <source>
        <dbReference type="ARBA" id="ARBA00022989"/>
    </source>
</evidence>
<dbReference type="PIRSF" id="PIRSF037232">
    <property type="entry name" value="Tricalbin"/>
    <property type="match status" value="1"/>
</dbReference>
<dbReference type="PROSITE" id="PS51847">
    <property type="entry name" value="SMP"/>
    <property type="match status" value="1"/>
</dbReference>
<dbReference type="GO" id="GO:0005933">
    <property type="term" value="C:cellular bud"/>
    <property type="evidence" value="ECO:0007669"/>
    <property type="project" value="EnsemblFungi"/>
</dbReference>
<dbReference type="OrthoDB" id="1029639at2759"/>
<feature type="domain" description="C2" evidence="12">
    <location>
        <begin position="577"/>
        <end position="705"/>
    </location>
</feature>
<feature type="domain" description="SMP-LTD" evidence="13">
    <location>
        <begin position="119"/>
        <end position="326"/>
    </location>
</feature>
<dbReference type="GO" id="GO:0060304">
    <property type="term" value="P:regulation of phosphatidylinositol dephosphorylation"/>
    <property type="evidence" value="ECO:0007669"/>
    <property type="project" value="EnsemblFungi"/>
</dbReference>
<dbReference type="SUPFAM" id="SSF49562">
    <property type="entry name" value="C2 domain (Calcium/lipid-binding domain, CaLB)"/>
    <property type="match status" value="5"/>
</dbReference>
<feature type="transmembrane region" description="Helical" evidence="11">
    <location>
        <begin position="54"/>
        <end position="72"/>
    </location>
</feature>
<accession>W6MHD0</accession>
<evidence type="ECO:0000256" key="9">
    <source>
        <dbReference type="SAM" id="Coils"/>
    </source>
</evidence>
<evidence type="ECO:0000256" key="11">
    <source>
        <dbReference type="SAM" id="Phobius"/>
    </source>
</evidence>
<keyword evidence="15" id="KW-1185">Reference proteome</keyword>
<comment type="subcellular location">
    <subcellularLocation>
        <location evidence="1">Membrane</location>
    </subcellularLocation>
</comment>
<dbReference type="STRING" id="1382522.W6MHD0"/>
<dbReference type="GeneID" id="34518776"/>
<evidence type="ECO:0008006" key="16">
    <source>
        <dbReference type="Google" id="ProtNLM"/>
    </source>
</evidence>
<dbReference type="InterPro" id="IPR035892">
    <property type="entry name" value="C2_domain_sf"/>
</dbReference>
<reference evidence="14" key="1">
    <citation type="submission" date="2013-12" db="EMBL/GenBank/DDBJ databases">
        <authorList>
            <person name="Genoscope - CEA"/>
        </authorList>
    </citation>
    <scope>NUCLEOTIDE SEQUENCE</scope>
    <source>
        <strain evidence="14">CBS 1993</strain>
    </source>
</reference>
<dbReference type="GO" id="GO:0055091">
    <property type="term" value="P:phospholipid homeostasis"/>
    <property type="evidence" value="ECO:0007669"/>
    <property type="project" value="EnsemblFungi"/>
</dbReference>
<proteinExistence type="predicted"/>
<feature type="region of interest" description="Disordered" evidence="10">
    <location>
        <begin position="1155"/>
        <end position="1174"/>
    </location>
</feature>
<dbReference type="PROSITE" id="PS50004">
    <property type="entry name" value="C2"/>
    <property type="match status" value="4"/>
</dbReference>
<evidence type="ECO:0000313" key="15">
    <source>
        <dbReference type="Proteomes" id="UP000019384"/>
    </source>
</evidence>
<dbReference type="InterPro" id="IPR000008">
    <property type="entry name" value="C2_dom"/>
</dbReference>
<keyword evidence="9" id="KW-0175">Coiled coil</keyword>
<dbReference type="Pfam" id="PF24920">
    <property type="entry name" value="C2_TCB1"/>
    <property type="match status" value="1"/>
</dbReference>
<dbReference type="PANTHER" id="PTHR46980:SF1">
    <property type="entry name" value="TRICALBIN-3"/>
    <property type="match status" value="1"/>
</dbReference>
<keyword evidence="5 11" id="KW-1133">Transmembrane helix</keyword>
<keyword evidence="4" id="KW-0677">Repeat</keyword>
<gene>
    <name evidence="14" type="ORF">KUCA_T00001345001</name>
</gene>
<dbReference type="CDD" id="cd04040">
    <property type="entry name" value="C2D_Tricalbin-like"/>
    <property type="match status" value="1"/>
</dbReference>
<dbReference type="InterPro" id="IPR056910">
    <property type="entry name" value="TCB1-3_C2"/>
</dbReference>
<feature type="domain" description="C2" evidence="12">
    <location>
        <begin position="460"/>
        <end position="576"/>
    </location>
</feature>
<dbReference type="CDD" id="cd04045">
    <property type="entry name" value="C2C_Tricalbin-like"/>
    <property type="match status" value="1"/>
</dbReference>
<organism evidence="14 15">
    <name type="scientific">Kuraishia capsulata CBS 1993</name>
    <dbReference type="NCBI Taxonomy" id="1382522"/>
    <lineage>
        <taxon>Eukaryota</taxon>
        <taxon>Fungi</taxon>
        <taxon>Dikarya</taxon>
        <taxon>Ascomycota</taxon>
        <taxon>Saccharomycotina</taxon>
        <taxon>Pichiomycetes</taxon>
        <taxon>Pichiales</taxon>
        <taxon>Pichiaceae</taxon>
        <taxon>Kuraishia</taxon>
    </lineage>
</organism>
<dbReference type="Proteomes" id="UP000019384">
    <property type="component" value="Unassembled WGS sequence"/>
</dbReference>
<dbReference type="GO" id="GO:0090158">
    <property type="term" value="P:endoplasmic reticulum membrane organization"/>
    <property type="evidence" value="ECO:0007669"/>
    <property type="project" value="EnsemblFungi"/>
</dbReference>
<dbReference type="PANTHER" id="PTHR46980">
    <property type="entry name" value="TRICALBIN-1-RELATED"/>
    <property type="match status" value="1"/>
</dbReference>
<dbReference type="Gene3D" id="2.60.40.150">
    <property type="entry name" value="C2 domain"/>
    <property type="match status" value="5"/>
</dbReference>
<dbReference type="SMART" id="SM00239">
    <property type="entry name" value="C2"/>
    <property type="match status" value="4"/>
</dbReference>
<evidence type="ECO:0000256" key="4">
    <source>
        <dbReference type="ARBA" id="ARBA00022737"/>
    </source>
</evidence>
<dbReference type="Pfam" id="PF00168">
    <property type="entry name" value="C2"/>
    <property type="match status" value="5"/>
</dbReference>
<keyword evidence="2" id="KW-0813">Transport</keyword>
<feature type="coiled-coil region" evidence="9">
    <location>
        <begin position="744"/>
        <end position="773"/>
    </location>
</feature>
<protein>
    <recommendedName>
        <fullName evidence="16">Tricalbin</fullName>
    </recommendedName>
</protein>
<feature type="domain" description="C2" evidence="12">
    <location>
        <begin position="923"/>
        <end position="1039"/>
    </location>
</feature>
<evidence type="ECO:0000256" key="10">
    <source>
        <dbReference type="SAM" id="MobiDB-lite"/>
    </source>
</evidence>
<evidence type="ECO:0000259" key="13">
    <source>
        <dbReference type="PROSITE" id="PS51847"/>
    </source>
</evidence>
<name>W6MHD0_9ASCO</name>
<sequence length="1303" mass="142628">MSLALDFKWQEVGFFNDTNVKKTLTPRDSDSSTFLQQQTAFLQRYIMDKYYSDLYWNTSLVIGTCFFAWFAARFGGGILALVFVLFGASSVYRAEFRRFNRNLRDDMARIGAADRLENTIETMDWMNDFLAKFWVIYMPALSEMVLQQAHEALKDAAPGFGIDELSLDEFTLGSKAPKVESIKSYTKLGKDIVQMDWAFGFAPNDTDDMTKNEIKKKVDPKVALGVRIGKGFVSKSLPILVEDMSFTGRMRITLRFGQNFPHVKSVSVMFLEPPSIDYALKPVGGDTLGLDIMSFVPGLSSFVNGLIHSTLRPMLYAPNSLDIDVEEIMAANAPTAIGCVALTVKYAEDLKTKDECNPYISFFTDDAPSKIHKTDVKAKTSSPCFNEVKYLIINNMQQKLNIEAQDFNDGDDKLIGSADFELADLLQKDVITNKTINLTKSSRKVGRLTCDLRWFPVLEGATLEDGSKSAAPDSESGILKIVLHEGKNFDPSYSPFGKISAYVQVYLNGELMLTTRASKETNEPKFGETLEHLVATKSLAEVKLVVRDGSAFGEPVIGKWEGSISDLVFIDTVKFAPFGTLRVDSQWKPLGITADVATASFFAPIGVARLHIRRADDLRNLETIGKVDPYFRLFISGHLKYKSVVHPSSLNPTFEDLIYIPIFSQSQTASLEVMDKETTGKDRSLGSASIDFSPYLKKSGSGNFLAYEGSKTEQHVTLSLPNKGPKGKVFYSVSFYPSLPSMTIKEVETANEKAREAREKELEEEKAQQEMAEDFKKNPKKYEWYVPEEDEEETRKPTKLQLSPSELLSYNSGTLGITVMGGQFTSPDLYVSCVLDEQPFPSYISPRATGRRMASTDVGEAFVRDLQNAVLIVRLTKKAIAETEKDILSEESFNLLDLLKKNYGSSFTLNVGGSHVKFVFEYVPSAVKLPVSETMLDTGVLHLEILDAADLKAADSNGKSDPVLKILVNGTEAYETKVVKKTLSPTWNESVDIPVPSRARSSVIAAVFDWDFAGENDFLGEARLNLEALAPGKSQVFKANLNTQGSVRFNAVFTPKYIRPKIGASSGLDLGSVAGAPVKLVAGATGAVGGVVGGAAGAIGSSGGGLVKGLFKSKHQKKVDEFDDTPTLGAGSADNSFDAPPIPLGMQDVSSIRSGATSGTRINGHSRSASQYSHGSYASSFTGADVIPGRLSILTGIGITSRSHVLVQVSIEASKLKDIYKTRAVRNSSGGPFVWHESSSFKAPPTAKVIFSLKESHTFGKSTTLGSGEVYLKDISGKTEEIKVPISNEIGDIVVTFNYGSRQ</sequence>
<evidence type="ECO:0000256" key="3">
    <source>
        <dbReference type="ARBA" id="ARBA00022692"/>
    </source>
</evidence>